<organism evidence="2 3">
    <name type="scientific">Sarcoptes scabiei</name>
    <name type="common">Itch mite</name>
    <name type="synonym">Acarus scabiei</name>
    <dbReference type="NCBI Taxonomy" id="52283"/>
    <lineage>
        <taxon>Eukaryota</taxon>
        <taxon>Metazoa</taxon>
        <taxon>Ecdysozoa</taxon>
        <taxon>Arthropoda</taxon>
        <taxon>Chelicerata</taxon>
        <taxon>Arachnida</taxon>
        <taxon>Acari</taxon>
        <taxon>Acariformes</taxon>
        <taxon>Sarcoptiformes</taxon>
        <taxon>Astigmata</taxon>
        <taxon>Psoroptidia</taxon>
        <taxon>Sarcoptoidea</taxon>
        <taxon>Sarcoptidae</taxon>
        <taxon>Sarcoptinae</taxon>
        <taxon>Sarcoptes</taxon>
    </lineage>
</organism>
<name>A0A132AFH8_SARSC</name>
<evidence type="ECO:0000256" key="1">
    <source>
        <dbReference type="SAM" id="MobiDB-lite"/>
    </source>
</evidence>
<protein>
    <submittedName>
        <fullName evidence="2">Uncharacterized protein</fullName>
    </submittedName>
</protein>
<dbReference type="AlphaFoldDB" id="A0A132AFH8"/>
<evidence type="ECO:0000313" key="3">
    <source>
        <dbReference type="Proteomes" id="UP000616769"/>
    </source>
</evidence>
<dbReference type="Proteomes" id="UP000616769">
    <property type="component" value="Unassembled WGS sequence"/>
</dbReference>
<comment type="caution">
    <text evidence="2">The sequence shown here is derived from an EMBL/GenBank/DDBJ whole genome shotgun (WGS) entry which is preliminary data.</text>
</comment>
<feature type="region of interest" description="Disordered" evidence="1">
    <location>
        <begin position="135"/>
        <end position="178"/>
    </location>
</feature>
<feature type="compositionally biased region" description="Low complexity" evidence="1">
    <location>
        <begin position="138"/>
        <end position="149"/>
    </location>
</feature>
<dbReference type="VEuPathDB" id="VectorBase:SSCA007188"/>
<gene>
    <name evidence="2" type="ORF">QR98_0082810</name>
</gene>
<reference evidence="2 3" key="1">
    <citation type="journal article" date="2015" name="Parasit. Vectors">
        <title>Draft genome of the scabies mite.</title>
        <authorList>
            <person name="Rider S.D.Jr."/>
            <person name="Morgan M.S."/>
            <person name="Arlian L.G."/>
        </authorList>
    </citation>
    <scope>NUCLEOTIDE SEQUENCE [LARGE SCALE GENOMIC DNA]</scope>
    <source>
        <strain evidence="2">Arlian Lab</strain>
    </source>
</reference>
<feature type="compositionally biased region" description="Acidic residues" evidence="1">
    <location>
        <begin position="307"/>
        <end position="317"/>
    </location>
</feature>
<sequence>MSEEFNNQKKIDQDASDRDRNLIEAENRAKIADFQTIRTVIFYPSNLDETISEDLTPDSESMSLELEFPKQQENAPNLDKIGGKNLELRLANLNLDSDSESESFMKYRKQSFGTFKTTSFEQNFETDTETRKEVVKWSSDSSDSGDNNSLLVRVRPTTDDQDDLTTSSSAQSSGDPGRTFLEKINLSLQKHVDISMDSPVQNLGWKKLITRKLRLHRRNRRGLFSSLSSRSVNSGQVFRHASRSRNPIISPVSSMSVDRSSDFSVNIFKRSRSVSRRRSKTIKLKKCKNCRQRKQIVGQQKKRFDDDSTDHETEESD</sequence>
<feature type="region of interest" description="Disordered" evidence="1">
    <location>
        <begin position="289"/>
        <end position="317"/>
    </location>
</feature>
<feature type="compositionally biased region" description="Low complexity" evidence="1">
    <location>
        <begin position="164"/>
        <end position="175"/>
    </location>
</feature>
<dbReference type="EMBL" id="JXLN01014002">
    <property type="protein sequence ID" value="KPM09736.1"/>
    <property type="molecule type" value="Genomic_DNA"/>
</dbReference>
<accession>A0A132AFH8</accession>
<evidence type="ECO:0000313" key="2">
    <source>
        <dbReference type="EMBL" id="KPM09736.1"/>
    </source>
</evidence>
<proteinExistence type="predicted"/>